<keyword evidence="1" id="KW-1133">Transmembrane helix</keyword>
<gene>
    <name evidence="2" type="ORF">CUW_0335</name>
</gene>
<proteinExistence type="predicted"/>
<evidence type="ECO:0000313" key="2">
    <source>
        <dbReference type="EMBL" id="EFF64029.1"/>
    </source>
</evidence>
<keyword evidence="1" id="KW-0812">Transmembrane</keyword>
<protein>
    <submittedName>
        <fullName evidence="2">Uncharacterized protein</fullName>
    </submittedName>
</protein>
<comment type="caution">
    <text evidence="2">The sequence shown here is derived from an EMBL/GenBank/DDBJ whole genome shotgun (WGS) entry which is preliminary data.</text>
</comment>
<accession>A0ABP2I228</accession>
<evidence type="ECO:0000256" key="1">
    <source>
        <dbReference type="SAM" id="Phobius"/>
    </source>
</evidence>
<organism evidence="2 3">
    <name type="scientific">Turicibacter sanguinis PC909</name>
    <dbReference type="NCBI Taxonomy" id="702450"/>
    <lineage>
        <taxon>Bacteria</taxon>
        <taxon>Bacillati</taxon>
        <taxon>Bacillota</taxon>
        <taxon>Erysipelotrichia</taxon>
        <taxon>Erysipelotrichales</taxon>
        <taxon>Turicibacteraceae</taxon>
        <taxon>Turicibacter</taxon>
    </lineage>
</organism>
<keyword evidence="1" id="KW-0472">Membrane</keyword>
<feature type="transmembrane region" description="Helical" evidence="1">
    <location>
        <begin position="20"/>
        <end position="38"/>
    </location>
</feature>
<reference evidence="2 3" key="1">
    <citation type="journal article" date="2011" name="J. Bacteriol.">
        <title>Draft Genome Sequence of Turicibacter sanguinis PC909, Isolated from Human Feces.</title>
        <authorList>
            <person name="Cuiv P.O."/>
            <person name="Klaassens E.S."/>
            <person name="Durkin A.S."/>
            <person name="Harkins D.M."/>
            <person name="Foster L."/>
            <person name="McCorrison J."/>
            <person name="Torralba M."/>
            <person name="Nelson K.E."/>
            <person name="Morrison M."/>
        </authorList>
    </citation>
    <scope>NUCLEOTIDE SEQUENCE [LARGE SCALE GENOMIC DNA]</scope>
    <source>
        <strain evidence="2 3">PC909</strain>
    </source>
</reference>
<sequence length="47" mass="5334">MLFIIILDKLLIPIAAENLSLINAIINLIGLIVPIYFVERKLKDDIN</sequence>
<dbReference type="Proteomes" id="UP000002938">
    <property type="component" value="Unassembled WGS sequence"/>
</dbReference>
<dbReference type="EMBL" id="ADMN01000057">
    <property type="protein sequence ID" value="EFF64029.1"/>
    <property type="molecule type" value="Genomic_DNA"/>
</dbReference>
<keyword evidence="3" id="KW-1185">Reference proteome</keyword>
<evidence type="ECO:0000313" key="3">
    <source>
        <dbReference type="Proteomes" id="UP000002938"/>
    </source>
</evidence>
<name>A0ABP2I228_9FIRM</name>